<evidence type="ECO:0000259" key="9">
    <source>
        <dbReference type="Pfam" id="PF01035"/>
    </source>
</evidence>
<reference evidence="11" key="1">
    <citation type="submission" date="2008-03" db="EMBL/GenBank/DDBJ databases">
        <title>Complete sequence of chromosome of Beijerinckia indica subsp. indica ATCC 9039.</title>
        <authorList>
            <consortium name="US DOE Joint Genome Institute"/>
            <person name="Copeland A."/>
            <person name="Lucas S."/>
            <person name="Lapidus A."/>
            <person name="Glavina del Rio T."/>
            <person name="Dalin E."/>
            <person name="Tice H."/>
            <person name="Bruce D."/>
            <person name="Goodwin L."/>
            <person name="Pitluck S."/>
            <person name="LaButti K."/>
            <person name="Schmutz J."/>
            <person name="Larimer F."/>
            <person name="Land M."/>
            <person name="Hauser L."/>
            <person name="Kyrpides N."/>
            <person name="Mikhailova N."/>
            <person name="Dunfield P.F."/>
            <person name="Dedysh S.N."/>
            <person name="Liesack W."/>
            <person name="Saw J.H."/>
            <person name="Alam M."/>
            <person name="Chen Y."/>
            <person name="Murrell J.C."/>
            <person name="Richardson P."/>
        </authorList>
    </citation>
    <scope>NUCLEOTIDE SEQUENCE [LARGE SCALE GENOMIC DNA]</scope>
    <source>
        <strain evidence="11">ATCC 9039 / DSM 1715 / NCIMB 8712</strain>
    </source>
</reference>
<evidence type="ECO:0000256" key="7">
    <source>
        <dbReference type="ARBA" id="ARBA00023204"/>
    </source>
</evidence>
<keyword evidence="11" id="KW-1185">Reference proteome</keyword>
<keyword evidence="5 10" id="KW-0808">Transferase</keyword>
<evidence type="ECO:0000256" key="1">
    <source>
        <dbReference type="ARBA" id="ARBA00001286"/>
    </source>
</evidence>
<name>B2IKX4_BEII9</name>
<dbReference type="InterPro" id="IPR014048">
    <property type="entry name" value="MethylDNA_cys_MeTrfase_DNA-bd"/>
</dbReference>
<dbReference type="STRING" id="395963.Bind_2946"/>
<comment type="catalytic activity">
    <reaction evidence="8">
        <text>a 6-O-methyl-2'-deoxyguanosine in DNA + L-cysteinyl-[protein] = S-methyl-L-cysteinyl-[protein] + a 2'-deoxyguanosine in DNA</text>
        <dbReference type="Rhea" id="RHEA:24000"/>
        <dbReference type="Rhea" id="RHEA-COMP:10131"/>
        <dbReference type="Rhea" id="RHEA-COMP:10132"/>
        <dbReference type="Rhea" id="RHEA-COMP:11367"/>
        <dbReference type="Rhea" id="RHEA-COMP:11368"/>
        <dbReference type="ChEBI" id="CHEBI:29950"/>
        <dbReference type="ChEBI" id="CHEBI:82612"/>
        <dbReference type="ChEBI" id="CHEBI:85445"/>
        <dbReference type="ChEBI" id="CHEBI:85448"/>
        <dbReference type="EC" id="2.1.1.63"/>
    </reaction>
</comment>
<dbReference type="InterPro" id="IPR001497">
    <property type="entry name" value="MethylDNA_cys_MeTrfase_AS"/>
</dbReference>
<dbReference type="HOGENOM" id="CLU_000445_52_2_5"/>
<dbReference type="Gene3D" id="1.10.10.10">
    <property type="entry name" value="Winged helix-like DNA-binding domain superfamily/Winged helix DNA-binding domain"/>
    <property type="match status" value="1"/>
</dbReference>
<evidence type="ECO:0000313" key="10">
    <source>
        <dbReference type="EMBL" id="ACB96514.1"/>
    </source>
</evidence>
<reference evidence="10 11" key="2">
    <citation type="journal article" date="2010" name="J. Bacteriol.">
        <title>Complete genome sequence of Beijerinckia indica subsp. indica.</title>
        <authorList>
            <person name="Tamas I."/>
            <person name="Dedysh S.N."/>
            <person name="Liesack W."/>
            <person name="Stott M.B."/>
            <person name="Alam M."/>
            <person name="Murrell J.C."/>
            <person name="Dunfield P.F."/>
        </authorList>
    </citation>
    <scope>NUCLEOTIDE SEQUENCE [LARGE SCALE GENOMIC DNA]</scope>
    <source>
        <strain evidence="11">ATCC 9039 / DSM 1715 / NCIMB 8712</strain>
    </source>
</reference>
<dbReference type="eggNOG" id="COG0350">
    <property type="taxonomic scope" value="Bacteria"/>
</dbReference>
<proteinExistence type="inferred from homology"/>
<gene>
    <name evidence="10" type="ordered locus">Bind_2946</name>
</gene>
<dbReference type="InterPro" id="IPR036217">
    <property type="entry name" value="MethylDNA_cys_MeTrfase_DNAb"/>
</dbReference>
<sequence length="182" mass="19843">MISPMAWTYLFETPWGLCALQWSDLGVVGVRLPSHEAPIDHDFRRANRHPTAEVVQWGDMLRSYFAGDTVNFRTVPLDQMGVSETKQAIYAALREVEYGQTTSYGALAIRAGHPGAARAVGTAMARNRWPIIVPCHRVLAKNGALGGFSAPGGVNTKRRLLELEGAVADSDKPLPPGLFDKT</sequence>
<dbReference type="EC" id="2.1.1.63" evidence="3"/>
<evidence type="ECO:0000313" key="11">
    <source>
        <dbReference type="Proteomes" id="UP000001695"/>
    </source>
</evidence>
<organism evidence="10 11">
    <name type="scientific">Beijerinckia indica subsp. indica (strain ATCC 9039 / DSM 1715 / NCIMB 8712)</name>
    <dbReference type="NCBI Taxonomy" id="395963"/>
    <lineage>
        <taxon>Bacteria</taxon>
        <taxon>Pseudomonadati</taxon>
        <taxon>Pseudomonadota</taxon>
        <taxon>Alphaproteobacteria</taxon>
        <taxon>Hyphomicrobiales</taxon>
        <taxon>Beijerinckiaceae</taxon>
        <taxon>Beijerinckia</taxon>
    </lineage>
</organism>
<keyword evidence="6" id="KW-0227">DNA damage</keyword>
<comment type="catalytic activity">
    <reaction evidence="1">
        <text>a 4-O-methyl-thymidine in DNA + L-cysteinyl-[protein] = a thymidine in DNA + S-methyl-L-cysteinyl-[protein]</text>
        <dbReference type="Rhea" id="RHEA:53428"/>
        <dbReference type="Rhea" id="RHEA-COMP:10131"/>
        <dbReference type="Rhea" id="RHEA-COMP:10132"/>
        <dbReference type="Rhea" id="RHEA-COMP:13555"/>
        <dbReference type="Rhea" id="RHEA-COMP:13556"/>
        <dbReference type="ChEBI" id="CHEBI:29950"/>
        <dbReference type="ChEBI" id="CHEBI:82612"/>
        <dbReference type="ChEBI" id="CHEBI:137386"/>
        <dbReference type="ChEBI" id="CHEBI:137387"/>
        <dbReference type="EC" id="2.1.1.63"/>
    </reaction>
</comment>
<evidence type="ECO:0000256" key="6">
    <source>
        <dbReference type="ARBA" id="ARBA00022763"/>
    </source>
</evidence>
<dbReference type="AlphaFoldDB" id="B2IKX4"/>
<dbReference type="Proteomes" id="UP000001695">
    <property type="component" value="Chromosome"/>
</dbReference>
<dbReference type="SUPFAM" id="SSF53155">
    <property type="entry name" value="Methylated DNA-protein cysteine methyltransferase domain"/>
    <property type="match status" value="1"/>
</dbReference>
<comment type="similarity">
    <text evidence="2">Belongs to the MGMT family.</text>
</comment>
<keyword evidence="7" id="KW-0234">DNA repair</keyword>
<dbReference type="KEGG" id="bid:Bind_2946"/>
<dbReference type="InterPro" id="IPR036388">
    <property type="entry name" value="WH-like_DNA-bd_sf"/>
</dbReference>
<evidence type="ECO:0000256" key="3">
    <source>
        <dbReference type="ARBA" id="ARBA00011918"/>
    </source>
</evidence>
<dbReference type="PANTHER" id="PTHR10815:SF5">
    <property type="entry name" value="METHYLATED-DNA--PROTEIN-CYSTEINE METHYLTRANSFERASE"/>
    <property type="match status" value="1"/>
</dbReference>
<dbReference type="InterPro" id="IPR036631">
    <property type="entry name" value="MGMT_N_sf"/>
</dbReference>
<protein>
    <recommendedName>
        <fullName evidence="3">methylated-DNA--[protein]-cysteine S-methyltransferase</fullName>
        <ecNumber evidence="3">2.1.1.63</ecNumber>
    </recommendedName>
</protein>
<dbReference type="SUPFAM" id="SSF46767">
    <property type="entry name" value="Methylated DNA-protein cysteine methyltransferase, C-terminal domain"/>
    <property type="match status" value="1"/>
</dbReference>
<evidence type="ECO:0000256" key="2">
    <source>
        <dbReference type="ARBA" id="ARBA00008711"/>
    </source>
</evidence>
<accession>B2IKX4</accession>
<dbReference type="GO" id="GO:0032259">
    <property type="term" value="P:methylation"/>
    <property type="evidence" value="ECO:0007669"/>
    <property type="project" value="UniProtKB-KW"/>
</dbReference>
<evidence type="ECO:0000256" key="4">
    <source>
        <dbReference type="ARBA" id="ARBA00022603"/>
    </source>
</evidence>
<dbReference type="PROSITE" id="PS00374">
    <property type="entry name" value="MGMT"/>
    <property type="match status" value="1"/>
</dbReference>
<dbReference type="Pfam" id="PF01035">
    <property type="entry name" value="DNA_binding_1"/>
    <property type="match status" value="1"/>
</dbReference>
<keyword evidence="4 10" id="KW-0489">Methyltransferase</keyword>
<dbReference type="CDD" id="cd06445">
    <property type="entry name" value="ATase"/>
    <property type="match status" value="1"/>
</dbReference>
<dbReference type="GO" id="GO:0006281">
    <property type="term" value="P:DNA repair"/>
    <property type="evidence" value="ECO:0007669"/>
    <property type="project" value="UniProtKB-KW"/>
</dbReference>
<feature type="domain" description="Methylated-DNA-[protein]-cysteine S-methyltransferase DNA binding" evidence="9">
    <location>
        <begin position="85"/>
        <end position="166"/>
    </location>
</feature>
<evidence type="ECO:0000256" key="5">
    <source>
        <dbReference type="ARBA" id="ARBA00022679"/>
    </source>
</evidence>
<evidence type="ECO:0000256" key="8">
    <source>
        <dbReference type="ARBA" id="ARBA00049348"/>
    </source>
</evidence>
<dbReference type="EMBL" id="CP001016">
    <property type="protein sequence ID" value="ACB96514.1"/>
    <property type="molecule type" value="Genomic_DNA"/>
</dbReference>
<dbReference type="GO" id="GO:0003908">
    <property type="term" value="F:methylated-DNA-[protein]-cysteine S-methyltransferase activity"/>
    <property type="evidence" value="ECO:0007669"/>
    <property type="project" value="UniProtKB-EC"/>
</dbReference>
<dbReference type="FunFam" id="1.10.10.10:FF:000214">
    <property type="entry name" value="Methylated-DNA--protein-cysteine methyltransferase"/>
    <property type="match status" value="1"/>
</dbReference>
<dbReference type="NCBIfam" id="TIGR00589">
    <property type="entry name" value="ogt"/>
    <property type="match status" value="1"/>
</dbReference>
<dbReference type="PANTHER" id="PTHR10815">
    <property type="entry name" value="METHYLATED-DNA--PROTEIN-CYSTEINE METHYLTRANSFERASE"/>
    <property type="match status" value="1"/>
</dbReference>